<feature type="non-terminal residue" evidence="2">
    <location>
        <position position="1"/>
    </location>
</feature>
<feature type="compositionally biased region" description="Basic and acidic residues" evidence="1">
    <location>
        <begin position="115"/>
        <end position="134"/>
    </location>
</feature>
<reference evidence="2" key="1">
    <citation type="submission" date="2016-05" db="EMBL/GenBank/DDBJ databases">
        <authorList>
            <person name="Lavstsen T."/>
            <person name="Jespersen J.S."/>
        </authorList>
    </citation>
    <scope>NUCLEOTIDE SEQUENCE</scope>
    <source>
        <tissue evidence="2">Brain</tissue>
    </source>
</reference>
<name>A0A1A8GW16_9TELE</name>
<accession>A0A1A8GW16</accession>
<reference evidence="2" key="2">
    <citation type="submission" date="2016-06" db="EMBL/GenBank/DDBJ databases">
        <title>The genome of a short-lived fish provides insights into sex chromosome evolution and the genetic control of aging.</title>
        <authorList>
            <person name="Reichwald K."/>
            <person name="Felder M."/>
            <person name="Petzold A."/>
            <person name="Koch P."/>
            <person name="Groth M."/>
            <person name="Platzer M."/>
        </authorList>
    </citation>
    <scope>NUCLEOTIDE SEQUENCE</scope>
    <source>
        <tissue evidence="2">Brain</tissue>
    </source>
</reference>
<feature type="region of interest" description="Disordered" evidence="1">
    <location>
        <begin position="107"/>
        <end position="143"/>
    </location>
</feature>
<dbReference type="EMBL" id="HAEC01006542">
    <property type="protein sequence ID" value="SBQ74680.1"/>
    <property type="molecule type" value="Transcribed_RNA"/>
</dbReference>
<proteinExistence type="predicted"/>
<dbReference type="AlphaFoldDB" id="A0A1A8GW16"/>
<evidence type="ECO:0000256" key="1">
    <source>
        <dbReference type="SAM" id="MobiDB-lite"/>
    </source>
</evidence>
<sequence>LLLRYCVPDLAGGPLLRPLQHADRLQQARTRLPEATAGCWGVLALLLVLDGPSTTGLEQLRHRGSGDKLLRVLDGQHRSVTRLHNLPLHLLSGPSYDGDDLLLRPTAVGGQTGWEDPKNSSQEERIPHPVHGSDHSGLLPALL</sequence>
<evidence type="ECO:0000313" key="2">
    <source>
        <dbReference type="EMBL" id="SBQ74680.1"/>
    </source>
</evidence>
<protein>
    <submittedName>
        <fullName evidence="2">Uncharacterized protein</fullName>
    </submittedName>
</protein>
<gene>
    <name evidence="2" type="primary">Nfu_g_1_005948</name>
</gene>
<feature type="non-terminal residue" evidence="2">
    <location>
        <position position="143"/>
    </location>
</feature>
<organism evidence="2">
    <name type="scientific">Nothobranchius korthausae</name>
    <dbReference type="NCBI Taxonomy" id="1143690"/>
    <lineage>
        <taxon>Eukaryota</taxon>
        <taxon>Metazoa</taxon>
        <taxon>Chordata</taxon>
        <taxon>Craniata</taxon>
        <taxon>Vertebrata</taxon>
        <taxon>Euteleostomi</taxon>
        <taxon>Actinopterygii</taxon>
        <taxon>Neopterygii</taxon>
        <taxon>Teleostei</taxon>
        <taxon>Neoteleostei</taxon>
        <taxon>Acanthomorphata</taxon>
        <taxon>Ovalentaria</taxon>
        <taxon>Atherinomorphae</taxon>
        <taxon>Cyprinodontiformes</taxon>
        <taxon>Nothobranchiidae</taxon>
        <taxon>Nothobranchius</taxon>
    </lineage>
</organism>